<dbReference type="Gene3D" id="2.60.120.10">
    <property type="entry name" value="Jelly Rolls"/>
    <property type="match status" value="1"/>
</dbReference>
<name>A0A0C6FME5_9HYPH</name>
<dbReference type="CDD" id="cd00038">
    <property type="entry name" value="CAP_ED"/>
    <property type="match status" value="1"/>
</dbReference>
<dbReference type="EMBL" id="AP014704">
    <property type="protein sequence ID" value="BAQ48302.1"/>
    <property type="molecule type" value="Genomic_DNA"/>
</dbReference>
<dbReference type="AlphaFoldDB" id="A0A0C6FME5"/>
<sequence>MQDALIRKLESFEELTEADREALSALTLRIRKVPARTDLISEGDPPNSVHLILDGYACRYKVLPDGQRQIMAYLVPGDFCDLNVFILDQMDHNIGTISACQVVDIPRQAIVEITDDHPRVTQALMWCALVDEAVLREWLVNVGGRPANLRIAHLICELLLRLEAVGRVTGNSFSFPFTQIDIADTMGLSNVHVHRTLRDLRSLGLIALKRRTLTILDVPRLKALCGYNPNYLHLKNTRWGARRRIPWPSVGRRGSG</sequence>
<feature type="domain" description="HTH crp-type" evidence="4">
    <location>
        <begin position="145"/>
        <end position="219"/>
    </location>
</feature>
<dbReference type="Pfam" id="PF13545">
    <property type="entry name" value="HTH_Crp_2"/>
    <property type="match status" value="1"/>
</dbReference>
<reference evidence="5 6" key="1">
    <citation type="journal article" date="2015" name="Genome Announc.">
        <title>Complete Genome Sequence of Methylobacterium aquaticum Strain 22A, Isolated from Racomitrium japonicum Moss.</title>
        <authorList>
            <person name="Tani A."/>
            <person name="Ogura Y."/>
            <person name="Hayashi T."/>
            <person name="Kimbara K."/>
        </authorList>
    </citation>
    <scope>NUCLEOTIDE SEQUENCE [LARGE SCALE GENOMIC DNA]</scope>
    <source>
        <strain evidence="5 6">MA-22A</strain>
    </source>
</reference>
<evidence type="ECO:0000256" key="1">
    <source>
        <dbReference type="ARBA" id="ARBA00023015"/>
    </source>
</evidence>
<accession>A0A0C6FME5</accession>
<dbReference type="InterPro" id="IPR050397">
    <property type="entry name" value="Env_Response_Regulators"/>
</dbReference>
<dbReference type="STRING" id="270351.Maq22A_c27350"/>
<evidence type="ECO:0000313" key="5">
    <source>
        <dbReference type="EMBL" id="BAQ48302.1"/>
    </source>
</evidence>
<dbReference type="InterPro" id="IPR012318">
    <property type="entry name" value="HTH_CRP"/>
</dbReference>
<reference evidence="6" key="2">
    <citation type="submission" date="2015-01" db="EMBL/GenBank/DDBJ databases">
        <title>Complete genome sequence of Methylobacterium aquaticum strain 22A.</title>
        <authorList>
            <person name="Tani A."/>
            <person name="Ogura Y."/>
            <person name="Hayashi T."/>
        </authorList>
    </citation>
    <scope>NUCLEOTIDE SEQUENCE [LARGE SCALE GENOMIC DNA]</scope>
    <source>
        <strain evidence="6">MA-22A</strain>
    </source>
</reference>
<dbReference type="SMART" id="SM00100">
    <property type="entry name" value="cNMP"/>
    <property type="match status" value="1"/>
</dbReference>
<dbReference type="PROSITE" id="PS51063">
    <property type="entry name" value="HTH_CRP_2"/>
    <property type="match status" value="1"/>
</dbReference>
<keyword evidence="2" id="KW-0238">DNA-binding</keyword>
<protein>
    <submittedName>
        <fullName evidence="5">Cyclic nucleotide-binding protein</fullName>
    </submittedName>
</protein>
<organism evidence="5 6">
    <name type="scientific">Methylobacterium aquaticum</name>
    <dbReference type="NCBI Taxonomy" id="270351"/>
    <lineage>
        <taxon>Bacteria</taxon>
        <taxon>Pseudomonadati</taxon>
        <taxon>Pseudomonadota</taxon>
        <taxon>Alphaproteobacteria</taxon>
        <taxon>Hyphomicrobiales</taxon>
        <taxon>Methylobacteriaceae</taxon>
        <taxon>Methylobacterium</taxon>
    </lineage>
</organism>
<dbReference type="KEGG" id="maqu:Maq22A_c27350"/>
<dbReference type="SUPFAM" id="SSF46785">
    <property type="entry name" value="Winged helix' DNA-binding domain"/>
    <property type="match status" value="1"/>
</dbReference>
<dbReference type="InterPro" id="IPR014710">
    <property type="entry name" value="RmlC-like_jellyroll"/>
</dbReference>
<dbReference type="PANTHER" id="PTHR24567">
    <property type="entry name" value="CRP FAMILY TRANSCRIPTIONAL REGULATORY PROTEIN"/>
    <property type="match status" value="1"/>
</dbReference>
<gene>
    <name evidence="5" type="primary">crp</name>
    <name evidence="5" type="ORF">Maq22A_c27350</name>
</gene>
<dbReference type="SUPFAM" id="SSF51206">
    <property type="entry name" value="cAMP-binding domain-like"/>
    <property type="match status" value="1"/>
</dbReference>
<dbReference type="Pfam" id="PF00027">
    <property type="entry name" value="cNMP_binding"/>
    <property type="match status" value="1"/>
</dbReference>
<dbReference type="GO" id="GO:0003700">
    <property type="term" value="F:DNA-binding transcription factor activity"/>
    <property type="evidence" value="ECO:0007669"/>
    <property type="project" value="TreeGrafter"/>
</dbReference>
<keyword evidence="1" id="KW-0805">Transcription regulation</keyword>
<dbReference type="InterPro" id="IPR018490">
    <property type="entry name" value="cNMP-bd_dom_sf"/>
</dbReference>
<dbReference type="Proteomes" id="UP000061432">
    <property type="component" value="Chromosome"/>
</dbReference>
<dbReference type="Gene3D" id="1.10.10.10">
    <property type="entry name" value="Winged helix-like DNA-binding domain superfamily/Winged helix DNA-binding domain"/>
    <property type="match status" value="1"/>
</dbReference>
<dbReference type="PANTHER" id="PTHR24567:SF68">
    <property type="entry name" value="DNA-BINDING TRANSCRIPTIONAL DUAL REGULATOR CRP"/>
    <property type="match status" value="1"/>
</dbReference>
<proteinExistence type="predicted"/>
<evidence type="ECO:0000313" key="6">
    <source>
        <dbReference type="Proteomes" id="UP000061432"/>
    </source>
</evidence>
<dbReference type="RefSeq" id="WP_060849067.1">
    <property type="nucleotide sequence ID" value="NZ_AP014704.1"/>
</dbReference>
<evidence type="ECO:0000256" key="3">
    <source>
        <dbReference type="ARBA" id="ARBA00023163"/>
    </source>
</evidence>
<dbReference type="PATRIC" id="fig|270351.10.peg.5239"/>
<keyword evidence="3" id="KW-0804">Transcription</keyword>
<evidence type="ECO:0000256" key="2">
    <source>
        <dbReference type="ARBA" id="ARBA00023125"/>
    </source>
</evidence>
<evidence type="ECO:0000259" key="4">
    <source>
        <dbReference type="PROSITE" id="PS51063"/>
    </source>
</evidence>
<dbReference type="InterPro" id="IPR036388">
    <property type="entry name" value="WH-like_DNA-bd_sf"/>
</dbReference>
<dbReference type="SMART" id="SM00419">
    <property type="entry name" value="HTH_CRP"/>
    <property type="match status" value="1"/>
</dbReference>
<dbReference type="OrthoDB" id="7584044at2"/>
<dbReference type="GO" id="GO:0003677">
    <property type="term" value="F:DNA binding"/>
    <property type="evidence" value="ECO:0007669"/>
    <property type="project" value="UniProtKB-KW"/>
</dbReference>
<dbReference type="InterPro" id="IPR000595">
    <property type="entry name" value="cNMP-bd_dom"/>
</dbReference>
<dbReference type="GO" id="GO:0005829">
    <property type="term" value="C:cytosol"/>
    <property type="evidence" value="ECO:0007669"/>
    <property type="project" value="TreeGrafter"/>
</dbReference>
<dbReference type="InterPro" id="IPR036390">
    <property type="entry name" value="WH_DNA-bd_sf"/>
</dbReference>